<protein>
    <submittedName>
        <fullName evidence="2">Uncharacterized protein</fullName>
    </submittedName>
</protein>
<reference evidence="2" key="1">
    <citation type="submission" date="2014-09" db="EMBL/GenBank/DDBJ databases">
        <authorList>
            <person name="Magalhaes I.L.F."/>
            <person name="Oliveira U."/>
            <person name="Santos F.R."/>
            <person name="Vidigal T.H.D.A."/>
            <person name="Brescovit A.D."/>
            <person name="Santos A.J."/>
        </authorList>
    </citation>
    <scope>NUCLEOTIDE SEQUENCE</scope>
    <source>
        <tissue evidence="2">Shoot tissue taken approximately 20 cm above the soil surface</tissue>
    </source>
</reference>
<dbReference type="EMBL" id="GBRH01239233">
    <property type="protein sequence ID" value="JAD58662.1"/>
    <property type="molecule type" value="Transcribed_RNA"/>
</dbReference>
<proteinExistence type="predicted"/>
<sequence>MEEQPTDAAPRWALFWCENAESEVAGAHRGGAGVRRATTGARSGGAARGGRVSEQWTTGGLRERE</sequence>
<accession>A0A0A9BHB0</accession>
<feature type="region of interest" description="Disordered" evidence="1">
    <location>
        <begin position="28"/>
        <end position="65"/>
    </location>
</feature>
<evidence type="ECO:0000256" key="1">
    <source>
        <dbReference type="SAM" id="MobiDB-lite"/>
    </source>
</evidence>
<reference evidence="2" key="2">
    <citation type="journal article" date="2015" name="Data Brief">
        <title>Shoot transcriptome of the giant reed, Arundo donax.</title>
        <authorList>
            <person name="Barrero R.A."/>
            <person name="Guerrero F.D."/>
            <person name="Moolhuijzen P."/>
            <person name="Goolsby J.A."/>
            <person name="Tidwell J."/>
            <person name="Bellgard S.E."/>
            <person name="Bellgard M.I."/>
        </authorList>
    </citation>
    <scope>NUCLEOTIDE SEQUENCE</scope>
    <source>
        <tissue evidence="2">Shoot tissue taken approximately 20 cm above the soil surface</tissue>
    </source>
</reference>
<evidence type="ECO:0000313" key="2">
    <source>
        <dbReference type="EMBL" id="JAD58662.1"/>
    </source>
</evidence>
<organism evidence="2">
    <name type="scientific">Arundo donax</name>
    <name type="common">Giant reed</name>
    <name type="synonym">Donax arundinaceus</name>
    <dbReference type="NCBI Taxonomy" id="35708"/>
    <lineage>
        <taxon>Eukaryota</taxon>
        <taxon>Viridiplantae</taxon>
        <taxon>Streptophyta</taxon>
        <taxon>Embryophyta</taxon>
        <taxon>Tracheophyta</taxon>
        <taxon>Spermatophyta</taxon>
        <taxon>Magnoliopsida</taxon>
        <taxon>Liliopsida</taxon>
        <taxon>Poales</taxon>
        <taxon>Poaceae</taxon>
        <taxon>PACMAD clade</taxon>
        <taxon>Arundinoideae</taxon>
        <taxon>Arundineae</taxon>
        <taxon>Arundo</taxon>
    </lineage>
</organism>
<name>A0A0A9BHB0_ARUDO</name>
<dbReference type="AlphaFoldDB" id="A0A0A9BHB0"/>